<evidence type="ECO:0000313" key="2">
    <source>
        <dbReference type="EMBL" id="MBP0685102.1"/>
    </source>
</evidence>
<reference evidence="1 6" key="1">
    <citation type="submission" date="2015-03" db="EMBL/GenBank/DDBJ databases">
        <authorList>
            <consortium name="Pathogen Informatics"/>
            <person name="Murphy D."/>
        </authorList>
    </citation>
    <scope>NUCLEOTIDE SEQUENCE [LARGE SCALE GENOMIC DNA]</scope>
    <source>
        <strain evidence="1 6">0268S</strain>
    </source>
</reference>
<dbReference type="EMBL" id="COPH01000039">
    <property type="protein sequence ID" value="CLW98330.1"/>
    <property type="molecule type" value="Genomic_DNA"/>
</dbReference>
<evidence type="ECO:0000313" key="8">
    <source>
        <dbReference type="Proteomes" id="UP000256381"/>
    </source>
</evidence>
<name>A0A045GUU1_MYCTX</name>
<reference evidence="3 7" key="2">
    <citation type="submission" date="2016-04" db="EMBL/GenBank/DDBJ databases">
        <authorList>
            <person name="Bigi M."/>
            <person name="Bigi F."/>
            <person name="Soria M.A."/>
        </authorList>
    </citation>
    <scope>NUCLEOTIDE SEQUENCE [LARGE SCALE GENOMIC DNA]</scope>
    <source>
        <strain evidence="3 7">6548</strain>
    </source>
</reference>
<evidence type="ECO:0000313" key="6">
    <source>
        <dbReference type="Proteomes" id="UP000050139"/>
    </source>
</evidence>
<dbReference type="Proteomes" id="UP000189452">
    <property type="component" value="Chromosome"/>
</dbReference>
<sequence length="143" mass="15552">MTTTPRQPLFCAHADTNGDPGRCACGQQLADVGPATPPPPWCEPGTEPIWEQLTERYGGVTICQWTRYFPAGDPVAADVWIAADDRVVDGRVLRTQPAIHYTEPPVLGIGPAAARRLAAELLNAADTLDDGRRQLDDLGEHRR</sequence>
<reference evidence="4 8" key="3">
    <citation type="journal article" date="2017" name="N. Engl. J. Med.">
        <title>Transmission of Extensively Drug-Resistant Tuberculosis in South Africa.</title>
        <authorList>
            <person name="Shah N.S."/>
            <person name="Auld S.C."/>
            <person name="Brust J.C."/>
            <person name="Mathema B."/>
            <person name="Ismail N."/>
            <person name="Moodley P."/>
            <person name="Mlisana K."/>
            <person name="Allana S."/>
            <person name="Campbell A."/>
            <person name="Mthiyane T."/>
            <person name="Morris N."/>
            <person name="Mpangase P."/>
            <person name="van der Meulen H."/>
            <person name="Omar S.V."/>
            <person name="Brown T.S."/>
            <person name="Narechania A."/>
            <person name="Shaskina E."/>
            <person name="Kapwata T."/>
            <person name="Kreiswirth B."/>
            <person name="Gandhi N.R."/>
        </authorList>
    </citation>
    <scope>NUCLEOTIDE SEQUENCE [LARGE SCALE GENOMIC DNA]</scope>
    <source>
        <strain evidence="4 8">32301_S10</strain>
    </source>
</reference>
<dbReference type="Proteomes" id="UP000050139">
    <property type="component" value="Unassembled WGS sequence"/>
</dbReference>
<reference evidence="2 10" key="7">
    <citation type="submission" date="2021-03" db="EMBL/GenBank/DDBJ databases">
        <title>Whole Genome Sequencing of Mycobacterium tuberculosis clinical isolates from Arunachal Pradesh, India.</title>
        <authorList>
            <person name="Singh S."/>
            <person name="Mudliar S.R."/>
            <person name="Kulsum U."/>
            <person name="Rufai S.B."/>
            <person name="Singh P.K."/>
            <person name="Umpo M."/>
            <person name="Nyori M."/>
        </authorList>
    </citation>
    <scope>NUCLEOTIDE SEQUENCE [LARGE SCALE GENOMIC DNA]</scope>
    <source>
        <strain evidence="2 10">OMICS/BPL/0142/20/SP</strain>
    </source>
</reference>
<protein>
    <submittedName>
        <fullName evidence="1">Uncharacterized protein</fullName>
    </submittedName>
</protein>
<dbReference type="EMBL" id="LWDQ01000001">
    <property type="protein sequence ID" value="OMH60591.1"/>
    <property type="molecule type" value="Genomic_DNA"/>
</dbReference>
<reference evidence="5 9" key="6">
    <citation type="submission" date="2018-08" db="EMBL/GenBank/DDBJ databases">
        <authorList>
            <person name="Fokvardsen B D."/>
            <person name="Norman A."/>
        </authorList>
    </citation>
    <scope>NUCLEOTIDE SEQUENCE [LARGE SCALE GENOMIC DNA]</scope>
    <source>
        <strain evidence="5 9">DKC2</strain>
    </source>
</reference>
<gene>
    <name evidence="3" type="ORF">A4S10_02775</name>
    <name evidence="5" type="ORF">DKC2_2787</name>
    <name evidence="4" type="ORF">DSJ38_13885</name>
    <name evidence="1" type="ORF">ERS094118_03765</name>
    <name evidence="2" type="ORF">J8J21_18745</name>
</gene>
<organism evidence="1 6">
    <name type="scientific">Mycobacterium tuberculosis</name>
    <dbReference type="NCBI Taxonomy" id="1773"/>
    <lineage>
        <taxon>Bacteria</taxon>
        <taxon>Bacillati</taxon>
        <taxon>Actinomycetota</taxon>
        <taxon>Actinomycetes</taxon>
        <taxon>Mycobacteriales</taxon>
        <taxon>Mycobacteriaceae</taxon>
        <taxon>Mycobacterium</taxon>
        <taxon>Mycobacterium tuberculosis complex</taxon>
    </lineage>
</organism>
<dbReference type="EMBL" id="JAGIZI010000039">
    <property type="protein sequence ID" value="MBP0685102.1"/>
    <property type="molecule type" value="Genomic_DNA"/>
</dbReference>
<evidence type="ECO:0000313" key="3">
    <source>
        <dbReference type="EMBL" id="OMH60591.1"/>
    </source>
</evidence>
<evidence type="ECO:0000313" key="5">
    <source>
        <dbReference type="EMBL" id="VCU50931.1"/>
    </source>
</evidence>
<accession>A0A045GUU1</accession>
<dbReference type="Proteomes" id="UP000256381">
    <property type="component" value="Unassembled WGS sequence"/>
</dbReference>
<dbReference type="RefSeq" id="WP_003899409.1">
    <property type="nucleotide sequence ID" value="NZ_AP017901.1"/>
</dbReference>
<dbReference type="AlphaFoldDB" id="A0A045GUU1"/>
<dbReference type="Proteomes" id="UP000300237">
    <property type="component" value="Chromosome"/>
</dbReference>
<reference evidence="4" key="5">
    <citation type="submission" date="2018-07" db="EMBL/GenBank/DDBJ databases">
        <authorList>
            <person name="Shah S."/>
            <person name="Brown T."/>
            <person name="Auld S."/>
            <person name="Bratton K."/>
            <person name="Narechania A."/>
            <person name="Mathema B."/>
            <person name="Gandhi N."/>
        </authorList>
    </citation>
    <scope>NUCLEOTIDE SEQUENCE</scope>
    <source>
        <strain evidence="4">32301_S10</strain>
    </source>
</reference>
<evidence type="ECO:0000313" key="4">
    <source>
        <dbReference type="EMBL" id="REQ50801.1"/>
    </source>
</evidence>
<dbReference type="Proteomes" id="UP000671119">
    <property type="component" value="Unassembled WGS sequence"/>
</dbReference>
<evidence type="ECO:0000313" key="7">
    <source>
        <dbReference type="Proteomes" id="UP000189452"/>
    </source>
</evidence>
<evidence type="ECO:0000313" key="10">
    <source>
        <dbReference type="Proteomes" id="UP000671119"/>
    </source>
</evidence>
<dbReference type="EMBL" id="LR027516">
    <property type="protein sequence ID" value="VCU50931.1"/>
    <property type="molecule type" value="Genomic_DNA"/>
</dbReference>
<evidence type="ECO:0000313" key="9">
    <source>
        <dbReference type="Proteomes" id="UP000300237"/>
    </source>
</evidence>
<proteinExistence type="predicted"/>
<evidence type="ECO:0000313" key="1">
    <source>
        <dbReference type="EMBL" id="CLW98330.1"/>
    </source>
</evidence>
<reference evidence="3 7" key="4">
    <citation type="submission" date="2017-02" db="EMBL/GenBank/DDBJ databases">
        <title>Protein polymorphisms may explain contrasting epidemiological fitness of two variants of a multidrug-resistant Mycobacterium tuberculosis strain.</title>
        <authorList>
            <person name="Bigi M.M."/>
            <person name="Lopez B."/>
            <person name="Blanco F.C."/>
            <person name="Sasiain M.C."/>
            <person name="De La Barrera S."/>
            <person name="Ritacco V."/>
            <person name="Bigi F."/>
            <person name="Soria M.A."/>
        </authorList>
    </citation>
    <scope>NUCLEOTIDE SEQUENCE [LARGE SCALE GENOMIC DNA]</scope>
    <source>
        <strain evidence="3 7">6548</strain>
    </source>
</reference>
<dbReference type="EMBL" id="QTBD01000163">
    <property type="protein sequence ID" value="REQ50801.1"/>
    <property type="molecule type" value="Genomic_DNA"/>
</dbReference>